<dbReference type="GO" id="GO:0000781">
    <property type="term" value="C:chromosome, telomeric region"/>
    <property type="evidence" value="ECO:0007669"/>
    <property type="project" value="UniProtKB-SubCell"/>
</dbReference>
<dbReference type="Proteomes" id="UP000076632">
    <property type="component" value="Unassembled WGS sequence"/>
</dbReference>
<evidence type="ECO:0000256" key="2">
    <source>
        <dbReference type="ARBA" id="ARBA00010769"/>
    </source>
</evidence>
<dbReference type="InterPro" id="IPR036940">
    <property type="entry name" value="PI3/4_kinase_cat_sf"/>
</dbReference>
<keyword evidence="16" id="KW-0779">Telomere</keyword>
<comment type="catalytic activity">
    <reaction evidence="14 16">
        <text>L-threonyl-[protein] + ATP = O-phospho-L-threonyl-[protein] + ADP + H(+)</text>
        <dbReference type="Rhea" id="RHEA:46608"/>
        <dbReference type="Rhea" id="RHEA-COMP:11060"/>
        <dbReference type="Rhea" id="RHEA-COMP:11605"/>
        <dbReference type="ChEBI" id="CHEBI:15378"/>
        <dbReference type="ChEBI" id="CHEBI:30013"/>
        <dbReference type="ChEBI" id="CHEBI:30616"/>
        <dbReference type="ChEBI" id="CHEBI:61977"/>
        <dbReference type="ChEBI" id="CHEBI:456216"/>
        <dbReference type="EC" id="2.7.11.1"/>
    </reaction>
</comment>
<dbReference type="PROSITE" id="PS50290">
    <property type="entry name" value="PI3_4_KINASE_3"/>
    <property type="match status" value="1"/>
</dbReference>
<comment type="function">
    <text evidence="13 16">Serine/threonine protein kinase which activates checkpoint signaling upon genotoxic stresses such as ionizing radiation (IR), ultraviolet light (UV), or DNA replication stalling, thereby acting as a DNA damage sensor. Recognizes the substrate consensus sequence [ST]-Q. Phosphorylates histone H2A to form H2AS128ph (gamma-H2A) at sites of DNA damage, involved in the regulation of DNA damage response mechanism. Required for the control of telomere length and genome stability.</text>
</comment>
<dbReference type="CDD" id="cd05171">
    <property type="entry name" value="PIKKc_ATM"/>
    <property type="match status" value="1"/>
</dbReference>
<dbReference type="InterPro" id="IPR014009">
    <property type="entry name" value="PIK_FAT"/>
</dbReference>
<keyword evidence="7 16" id="KW-0808">Transferase</keyword>
<evidence type="ECO:0000256" key="14">
    <source>
        <dbReference type="ARBA" id="ARBA00047899"/>
    </source>
</evidence>
<evidence type="ECO:0000256" key="13">
    <source>
        <dbReference type="ARBA" id="ARBA00025079"/>
    </source>
</evidence>
<dbReference type="Gene3D" id="1.10.1070.11">
    <property type="entry name" value="Phosphatidylinositol 3-/4-kinase, catalytic domain"/>
    <property type="match status" value="1"/>
</dbReference>
<dbReference type="OrthoDB" id="381190at2759"/>
<feature type="domain" description="PI3K/PI4K catalytic" evidence="18">
    <location>
        <begin position="2571"/>
        <end position="2885"/>
    </location>
</feature>
<evidence type="ECO:0000256" key="5">
    <source>
        <dbReference type="ARBA" id="ARBA00014619"/>
    </source>
</evidence>
<dbReference type="InterPro" id="IPR044107">
    <property type="entry name" value="PIKKc_ATM"/>
</dbReference>
<feature type="domain" description="FAT" evidence="19">
    <location>
        <begin position="1860"/>
        <end position="2464"/>
    </location>
</feature>
<dbReference type="GO" id="GO:0005524">
    <property type="term" value="F:ATP binding"/>
    <property type="evidence" value="ECO:0007669"/>
    <property type="project" value="UniProtKB-KW"/>
</dbReference>
<dbReference type="PROSITE" id="PS51190">
    <property type="entry name" value="FATC"/>
    <property type="match status" value="1"/>
</dbReference>
<dbReference type="GO" id="GO:0006325">
    <property type="term" value="P:chromatin organization"/>
    <property type="evidence" value="ECO:0007669"/>
    <property type="project" value="UniProtKB-KW"/>
</dbReference>
<dbReference type="InterPro" id="IPR003152">
    <property type="entry name" value="FATC_dom"/>
</dbReference>
<organism evidence="21 22">
    <name type="scientific">Xylona heveae (strain CBS 132557 / TC161)</name>
    <dbReference type="NCBI Taxonomy" id="1328760"/>
    <lineage>
        <taxon>Eukaryota</taxon>
        <taxon>Fungi</taxon>
        <taxon>Dikarya</taxon>
        <taxon>Ascomycota</taxon>
        <taxon>Pezizomycotina</taxon>
        <taxon>Xylonomycetes</taxon>
        <taxon>Xylonales</taxon>
        <taxon>Xylonaceae</taxon>
        <taxon>Xylona</taxon>
    </lineage>
</organism>
<evidence type="ECO:0000259" key="18">
    <source>
        <dbReference type="PROSITE" id="PS50290"/>
    </source>
</evidence>
<dbReference type="GO" id="GO:0006281">
    <property type="term" value="P:DNA repair"/>
    <property type="evidence" value="ECO:0007669"/>
    <property type="project" value="InterPro"/>
</dbReference>
<dbReference type="GO" id="GO:0004674">
    <property type="term" value="F:protein serine/threonine kinase activity"/>
    <property type="evidence" value="ECO:0007669"/>
    <property type="project" value="UniProtKB-KW"/>
</dbReference>
<reference evidence="21 22" key="1">
    <citation type="journal article" date="2016" name="Fungal Biol.">
        <title>The genome of Xylona heveae provides a window into fungal endophytism.</title>
        <authorList>
            <person name="Gazis R."/>
            <person name="Kuo A."/>
            <person name="Riley R."/>
            <person name="LaButti K."/>
            <person name="Lipzen A."/>
            <person name="Lin J."/>
            <person name="Amirebrahimi M."/>
            <person name="Hesse C.N."/>
            <person name="Spatafora J.W."/>
            <person name="Henrissat B."/>
            <person name="Hainaut M."/>
            <person name="Grigoriev I.V."/>
            <person name="Hibbett D.S."/>
        </authorList>
    </citation>
    <scope>NUCLEOTIDE SEQUENCE [LARGE SCALE GENOMIC DNA]</scope>
    <source>
        <strain evidence="21 22">TC161</strain>
    </source>
</reference>
<evidence type="ECO:0000256" key="4">
    <source>
        <dbReference type="ARBA" id="ARBA00012513"/>
    </source>
</evidence>
<dbReference type="RefSeq" id="XP_018192269.1">
    <property type="nucleotide sequence ID" value="XM_018335735.1"/>
</dbReference>
<evidence type="ECO:0000256" key="1">
    <source>
        <dbReference type="ARBA" id="ARBA00004123"/>
    </source>
</evidence>
<comment type="subcellular location">
    <subcellularLocation>
        <location evidence="16">Chromosome</location>
        <location evidence="16">Telomere</location>
    </subcellularLocation>
    <subcellularLocation>
        <location evidence="1 16">Nucleus</location>
    </subcellularLocation>
</comment>
<evidence type="ECO:0000256" key="16">
    <source>
        <dbReference type="RuleBase" id="RU365027"/>
    </source>
</evidence>
<evidence type="ECO:0000313" key="22">
    <source>
        <dbReference type="Proteomes" id="UP000076632"/>
    </source>
</evidence>
<sequence length="2929" mass="329352">MAEINVNEAIVRISSEKAKDRAEGVADLRHIFSQNRRGLKLDALTDKGYHKIYEALFRISQQEKSVYLRADTNRRQNDSASRLSSYASALRLVVEFGLRRLKTKTVKALIDHIIQTLPLADGSYCEPLTLDYLKSLRSILEFQPHVEHLAKTEWFAVVEFCCQGIAALPAEDEDTPSHASRSTPYGTRSTHRQASVSRSLSIAPSREDGPQKNSRSTLEQLLLGLQQLACCSNAPVVDKAADLLSAIFSCMQSSPTAVVYHQAAFAAVNSILLKINTESIALTKYAVRSVIPLAKRLWTTKSSSLKDEILIALSVGDAYLHSLLREKNNEDLVSDVESLLETLLAEYSKRLERDQLQIDDLGLPTRRHISLENAPLHLTSCFLRNGRTRAEQNWMLLRTIARLSSCLDSIKTHADSAASASEIAYPHKRRRITFMHHELLRQSQSLQFSTRLCALQGILFLVEEREFEERELKEVLEELSSGIADENGTISSWTLMAITSCLCQKTARAESLQSQWLQIWQVTARSVASPSKCRLSCHLLSNLLALGLVDYGLIADLADTMISSIEVYGPTNLTDTSICFWIVLLEKRFLDTPNVGNASSERVLPWLFKRLAAGDFTERHFVAQMSQHFQPSNILNLLFLCSNRALHPLNDCISFSCGPIAQTSLHIRQYDSLIDYLLMLSSCGSPNRSGSAKSDPMPDLYQNGARFHIVDNLILEALISQSKTIKLHLIKFISESSGQMNADMIRFVTSFIVITCVIISCDDFRDLHLSRNLSTETDALVKIVGECISAADFGQDFIDAILEVLNPSLSHFLSALSTTNSDLISSSAYLWAPVFNEAFENRRRKEESIALDDDLDVIGESESQISQARENANLILPRQELTAKKSISSFRCSTLACLRLVASMKSSNFSLQPYSHVTHSFVDWMTSRPPSEALACWPLLQQICSLGLPFQPEDALPLLEYLGRDILQVYEYERCELSLAFCLEVLKSLAVLWTNPDFEELYQLGSDIYQWFVTVALGRSIVSSRVLVGIASLLHQILKVQPDYARSLSLPSVRTSLFKVLQDGELSVKYHVAERIPELFHFFILKKHEAIFDDVLDSLPSDMDWIEGIGLRLLVLTRLASSWYTLLRRSVYHIVETPGLIPDATGYATTSVRDLSKALGLPYPRNLLRLFKSQLLYTWLENQSLQSLPFIIFGYSDLSGLLNDVQDEIVGQFLMRGKDDQIDELAHELQIPAERLIDASFHKAVAYCVARDISMPPGNGSQSLSGEARIRKRLGNKKFLALIDRDFASILGLLFKTIDQEEQIERAFAKHLGFEASREALHEIKGISSSEEALPANQQPSFKSRYLIDEIDHFCRRSSHDLAKLWTPAIFLHVFRELVDTIHPAFGPLHACSVIRRIRILICMADNSALQDYPLERLLRSLHPFLAMPQCTEDTIGLMQYLIQTGNSYLLQVPKFIAGLSMSVLTTLTQLLASAQATTTQESQHQTTLSKARNFRSWFLNYLESYESSAIAVEGFEKSFKVFLHSLRNTSAKGNALPGSAESDLLKVLLSGSDEPAEGNLLDVSARNLGINFLSEDFQKCLNYQEDIFGSDAAAAANATNVLRTCHWDQVGDGYLLWAARVVGRAFISTGSIHEELLRESQLQNIVGHENGAMRKPNSRFSILKALNDLLASYDRGTVGIAETTLQLIISRLEGAEMVEEVSGALPDMILKALDWDTYQPPRLSWGEPEKQSIKIAAAPNDSMDKNLWIRNLCISLCHASNDDTILGSLFQVLSSTVDISGKLFPYILHLVLLRDTERERKIRGELSEAFNSWFEKAIPQNVPQLKSIIVALLYLRTQPIPNEATKADRELWLEIDYLAATNAAIRCGMNKSALLFAEIFSSCSYPQTSRTSQSQRMVDITDMLTQIFRSIDEPDSFYGIQRESSLRSIMDRAEYERDGGKSLSFRAAHCDSNMRLSRGLQSSDTWGTIRALSSLNMNGLSYALLGAPGIVNTGSEATAHMLSMARKLEQWDIAVPTTQKSEAGLTFRAFQCIDTALDHSAISQCIDSSFLSVMKELTSRDQTVSSLRSWLRTLGVLTEMDEVISAKSLINFEDIQSRMQDRCHWMRSGRFEDVAQIFSCRESLFSLIRRRPLIGSRLHLDQRQQCIVDASSLLESSRMSRIHGALQSSLATTTYLSDLVPQFAENGADISAVVKYEEANVLWDQGEITASIRLLKNLNTYTSVSLENQALHLGKAELLAKLGHRVAEARMERPDEVIDHYLLPAITELKGVTEGEEAGAVFHEFAAFCDQQLQNPDNLEDYERIGRLRQRKEEEILDLESLIKKATSASRDDLRRQRARAKQWFELDDREFKRLRDSRQAFIRQSLENYLLCLSACESFNNDVLRFCALWLDQSESELANKAVSRHLERVPSRKFATLMNQLSSRLLNNESDFQRLLSSLVMRICVDHPYHGMYQIFASTNTKARSSSDEAAVSRNASAIKIATTLKNHTQAGPIWQAISTTNTLYSKLAMEKPAGTPHRANSKLRFSSLSAGRHMNMVVPNQKIPPATMKVDLRADLDYSHLPYIGRFKSEISILTGVSAPKLLAVIASNGRRYRQIVKGSNDDLRQDAIMEQVFEQVNDLLQNNRLTRQRNIHVRTYKVIPLDNKAGIIEFVSNTIPLHDYLMPSHLAHYPRDMKPQLCRKAIADVQTKPSDVRLKVYRQVTERFHPVLRYFFLELFEEPDDWFEKRTAYSRSTAAISILGHVLGLGDRHCHNILLDEVTGEVVHIDLGVAFEQGRVLPIPEVVPFRLTRDIVDGMGVTKTEGVFRRCCEFTLDALRKESYSIMTILDVLRYDPLYNWSVSPRRLRRMQEAPNETPGPGGEDEGGAADRTKKRDEEEGEAHRALTVVAKKLSKSLSVSATVNELIQAATDERNLAVLFCGWAAYA</sequence>
<comment type="catalytic activity">
    <reaction evidence="15">
        <text>L-seryl-[protein] + ATP = O-phospho-L-seryl-[protein] + ADP + H(+)</text>
        <dbReference type="Rhea" id="RHEA:17989"/>
        <dbReference type="Rhea" id="RHEA-COMP:9863"/>
        <dbReference type="Rhea" id="RHEA-COMP:11604"/>
        <dbReference type="ChEBI" id="CHEBI:15378"/>
        <dbReference type="ChEBI" id="CHEBI:29999"/>
        <dbReference type="ChEBI" id="CHEBI:30616"/>
        <dbReference type="ChEBI" id="CHEBI:83421"/>
        <dbReference type="ChEBI" id="CHEBI:456216"/>
        <dbReference type="EC" id="2.7.11.1"/>
    </reaction>
</comment>
<dbReference type="InterPro" id="IPR011009">
    <property type="entry name" value="Kinase-like_dom_sf"/>
</dbReference>
<dbReference type="SUPFAM" id="SSF56112">
    <property type="entry name" value="Protein kinase-like (PK-like)"/>
    <property type="match status" value="1"/>
</dbReference>
<feature type="domain" description="FATC" evidence="20">
    <location>
        <begin position="2897"/>
        <end position="2929"/>
    </location>
</feature>
<dbReference type="InterPro" id="IPR018936">
    <property type="entry name" value="PI3/4_kinase_CS"/>
</dbReference>
<keyword evidence="8 16" id="KW-0547">Nucleotide-binding</keyword>
<dbReference type="GO" id="GO:0106310">
    <property type="term" value="F:protein serine kinase activity"/>
    <property type="evidence" value="ECO:0007669"/>
    <property type="project" value="RHEA"/>
</dbReference>
<keyword evidence="11 16" id="KW-0067">ATP-binding</keyword>
<keyword evidence="16" id="KW-0158">Chromosome</keyword>
<keyword evidence="10 16" id="KW-0418">Kinase</keyword>
<gene>
    <name evidence="21" type="ORF">L228DRAFT_279883</name>
</gene>
<dbReference type="STRING" id="1328760.A0A165JWK7"/>
<protein>
    <recommendedName>
        <fullName evidence="5 16">Serine/threonine-protein kinase Tel1</fullName>
        <ecNumber evidence="4 16">2.7.11.1</ecNumber>
    </recommendedName>
</protein>
<evidence type="ECO:0000259" key="19">
    <source>
        <dbReference type="PROSITE" id="PS51189"/>
    </source>
</evidence>
<dbReference type="SMART" id="SM01343">
    <property type="entry name" value="FATC"/>
    <property type="match status" value="1"/>
</dbReference>
<evidence type="ECO:0000259" key="20">
    <source>
        <dbReference type="PROSITE" id="PS51190"/>
    </source>
</evidence>
<feature type="region of interest" description="Disordered" evidence="17">
    <location>
        <begin position="172"/>
        <end position="213"/>
    </location>
</feature>
<evidence type="ECO:0000256" key="7">
    <source>
        <dbReference type="ARBA" id="ARBA00022679"/>
    </source>
</evidence>
<dbReference type="EC" id="2.7.11.1" evidence="4 16"/>
<dbReference type="InterPro" id="IPR000403">
    <property type="entry name" value="PI3/4_kinase_cat_dom"/>
</dbReference>
<dbReference type="Pfam" id="PF11640">
    <property type="entry name" value="TAN"/>
    <property type="match status" value="1"/>
</dbReference>
<dbReference type="EMBL" id="KV407454">
    <property type="protein sequence ID" value="KZF26714.1"/>
    <property type="molecule type" value="Genomic_DNA"/>
</dbReference>
<dbReference type="OMA" id="HACSVIR"/>
<dbReference type="PROSITE" id="PS00916">
    <property type="entry name" value="PI3_4_KINASE_2"/>
    <property type="match status" value="1"/>
</dbReference>
<evidence type="ECO:0000256" key="10">
    <source>
        <dbReference type="ARBA" id="ARBA00022777"/>
    </source>
</evidence>
<evidence type="ECO:0000256" key="17">
    <source>
        <dbReference type="SAM" id="MobiDB-lite"/>
    </source>
</evidence>
<keyword evidence="16" id="KW-0156">Chromatin regulator</keyword>
<comment type="subunit">
    <text evidence="3">Associates with DNA double-strand breaks.</text>
</comment>
<proteinExistence type="inferred from homology"/>
<dbReference type="PANTHER" id="PTHR37079:SF4">
    <property type="entry name" value="SERINE_THREONINE-PROTEIN KINASE ATM"/>
    <property type="match status" value="1"/>
</dbReference>
<evidence type="ECO:0000256" key="11">
    <source>
        <dbReference type="ARBA" id="ARBA00022840"/>
    </source>
</evidence>
<dbReference type="GO" id="GO:0035556">
    <property type="term" value="P:intracellular signal transduction"/>
    <property type="evidence" value="ECO:0007669"/>
    <property type="project" value="UniProtKB-ARBA"/>
</dbReference>
<keyword evidence="6 16" id="KW-0723">Serine/threonine-protein kinase</keyword>
<evidence type="ECO:0000256" key="8">
    <source>
        <dbReference type="ARBA" id="ARBA00022741"/>
    </source>
</evidence>
<feature type="compositionally biased region" description="Basic and acidic residues" evidence="17">
    <location>
        <begin position="2870"/>
        <end position="2884"/>
    </location>
</feature>
<evidence type="ECO:0000313" key="21">
    <source>
        <dbReference type="EMBL" id="KZF26714.1"/>
    </source>
</evidence>
<dbReference type="PROSITE" id="PS00915">
    <property type="entry name" value="PI3_4_KINASE_1"/>
    <property type="match status" value="1"/>
</dbReference>
<keyword evidence="9 16" id="KW-0227">DNA damage</keyword>
<evidence type="ECO:0000256" key="12">
    <source>
        <dbReference type="ARBA" id="ARBA00023242"/>
    </source>
</evidence>
<dbReference type="InterPro" id="IPR021668">
    <property type="entry name" value="TAN"/>
</dbReference>
<dbReference type="Gene3D" id="3.30.1010.10">
    <property type="entry name" value="Phosphatidylinositol 3-kinase Catalytic Subunit, Chain A, domain 4"/>
    <property type="match status" value="1"/>
</dbReference>
<evidence type="ECO:0000256" key="15">
    <source>
        <dbReference type="ARBA" id="ARBA00048679"/>
    </source>
</evidence>
<dbReference type="SMART" id="SM01342">
    <property type="entry name" value="TAN"/>
    <property type="match status" value="1"/>
</dbReference>
<comment type="similarity">
    <text evidence="2 16">Belongs to the PI3/PI4-kinase family. ATM subfamily.</text>
</comment>
<dbReference type="InParanoid" id="A0A165JWK7"/>
<evidence type="ECO:0000256" key="9">
    <source>
        <dbReference type="ARBA" id="ARBA00022763"/>
    </source>
</evidence>
<name>A0A165JWK7_XYLHT</name>
<keyword evidence="22" id="KW-1185">Reference proteome</keyword>
<evidence type="ECO:0000256" key="6">
    <source>
        <dbReference type="ARBA" id="ARBA00022527"/>
    </source>
</evidence>
<accession>A0A165JWK7</accession>
<feature type="compositionally biased region" description="Polar residues" evidence="17">
    <location>
        <begin position="177"/>
        <end position="202"/>
    </location>
</feature>
<keyword evidence="12 16" id="KW-0539">Nucleus</keyword>
<dbReference type="SMART" id="SM00146">
    <property type="entry name" value="PI3Kc"/>
    <property type="match status" value="1"/>
</dbReference>
<dbReference type="Pfam" id="PF00454">
    <property type="entry name" value="PI3_PI4_kinase"/>
    <property type="match status" value="1"/>
</dbReference>
<feature type="region of interest" description="Disordered" evidence="17">
    <location>
        <begin position="2852"/>
        <end position="2884"/>
    </location>
</feature>
<dbReference type="GO" id="GO:0005634">
    <property type="term" value="C:nucleus"/>
    <property type="evidence" value="ECO:0007669"/>
    <property type="project" value="UniProtKB-SubCell"/>
</dbReference>
<evidence type="ECO:0000256" key="3">
    <source>
        <dbReference type="ARBA" id="ARBA00011370"/>
    </source>
</evidence>
<dbReference type="InterPro" id="IPR038980">
    <property type="entry name" value="ATM_plant"/>
</dbReference>
<dbReference type="PROSITE" id="PS51189">
    <property type="entry name" value="FAT"/>
    <property type="match status" value="1"/>
</dbReference>
<dbReference type="GeneID" id="28900872"/>
<dbReference type="PANTHER" id="PTHR37079">
    <property type="entry name" value="SERINE/THREONINE-PROTEIN KINASE ATM"/>
    <property type="match status" value="1"/>
</dbReference>
<dbReference type="Pfam" id="PF02260">
    <property type="entry name" value="FATC"/>
    <property type="match status" value="1"/>
</dbReference>
<dbReference type="FunCoup" id="A0A165JWK7">
    <property type="interactions" value="85"/>
</dbReference>